<reference evidence="4" key="1">
    <citation type="journal article" date="2019" name="Int. J. Syst. Evol. Microbiol.">
        <title>The Global Catalogue of Microorganisms (GCM) 10K type strain sequencing project: providing services to taxonomists for standard genome sequencing and annotation.</title>
        <authorList>
            <consortium name="The Broad Institute Genomics Platform"/>
            <consortium name="The Broad Institute Genome Sequencing Center for Infectious Disease"/>
            <person name="Wu L."/>
            <person name="Ma J."/>
        </authorList>
    </citation>
    <scope>NUCLEOTIDE SEQUENCE [LARGE SCALE GENOMIC DNA]</scope>
    <source>
        <strain evidence="4">JCM 13378</strain>
    </source>
</reference>
<protein>
    <recommendedName>
        <fullName evidence="2">Tail specific protease domain-containing protein</fullName>
    </recommendedName>
</protein>
<feature type="chain" id="PRO_5045593409" description="Tail specific protease domain-containing protein" evidence="1">
    <location>
        <begin position="26"/>
        <end position="332"/>
    </location>
</feature>
<evidence type="ECO:0000313" key="4">
    <source>
        <dbReference type="Proteomes" id="UP001501757"/>
    </source>
</evidence>
<dbReference type="SMART" id="SM00245">
    <property type="entry name" value="TSPc"/>
    <property type="match status" value="1"/>
</dbReference>
<dbReference type="InterPro" id="IPR029045">
    <property type="entry name" value="ClpP/crotonase-like_dom_sf"/>
</dbReference>
<keyword evidence="1" id="KW-0732">Signal</keyword>
<dbReference type="Proteomes" id="UP001501757">
    <property type="component" value="Unassembled WGS sequence"/>
</dbReference>
<evidence type="ECO:0000256" key="1">
    <source>
        <dbReference type="SAM" id="SignalP"/>
    </source>
</evidence>
<dbReference type="SUPFAM" id="SSF52096">
    <property type="entry name" value="ClpP/crotonase"/>
    <property type="match status" value="1"/>
</dbReference>
<keyword evidence="4" id="KW-1185">Reference proteome</keyword>
<dbReference type="EMBL" id="BAAAEI010000020">
    <property type="protein sequence ID" value="GAA0365755.1"/>
    <property type="molecule type" value="Genomic_DNA"/>
</dbReference>
<dbReference type="Gene3D" id="3.90.226.10">
    <property type="entry name" value="2-enoyl-CoA Hydratase, Chain A, domain 1"/>
    <property type="match status" value="1"/>
</dbReference>
<dbReference type="PANTHER" id="PTHR11261:SF3">
    <property type="entry name" value="RETINOL-BINDING PROTEIN 3"/>
    <property type="match status" value="1"/>
</dbReference>
<accession>A0ABP3HAG2</accession>
<feature type="domain" description="Tail specific protease" evidence="2">
    <location>
        <begin position="96"/>
        <end position="317"/>
    </location>
</feature>
<dbReference type="Pfam" id="PF03572">
    <property type="entry name" value="Peptidase_S41"/>
    <property type="match status" value="1"/>
</dbReference>
<organism evidence="3 4">
    <name type="scientific">Bowmanella denitrificans</name>
    <dbReference type="NCBI Taxonomy" id="366582"/>
    <lineage>
        <taxon>Bacteria</taxon>
        <taxon>Pseudomonadati</taxon>
        <taxon>Pseudomonadota</taxon>
        <taxon>Gammaproteobacteria</taxon>
        <taxon>Alteromonadales</taxon>
        <taxon>Alteromonadaceae</taxon>
        <taxon>Bowmanella</taxon>
    </lineage>
</organism>
<name>A0ABP3HAG2_9ALTE</name>
<gene>
    <name evidence="3" type="ORF">GCM10009092_32670</name>
</gene>
<feature type="signal peptide" evidence="1">
    <location>
        <begin position="1"/>
        <end position="25"/>
    </location>
</feature>
<dbReference type="RefSeq" id="WP_343846303.1">
    <property type="nucleotide sequence ID" value="NZ_BAAAEI010000020.1"/>
</dbReference>
<evidence type="ECO:0000259" key="2">
    <source>
        <dbReference type="SMART" id="SM00245"/>
    </source>
</evidence>
<sequence>MRSSPSPLLCASLLLSFCCSATLQAEASRADNIDSLLQQHHYNPAELAQPAYQAIRQETATLDAQIPDPIEFSRAFNQLWQQGPFSHVRLAKRQQSAEELAAFLDGMNVGGQGAILTWQDNIAILTVNTMMGQDTIRQIDEAYEKLSDAQALVIDLRHNEGGAFAVRPLVAHLLEQPLAAGAFASRQWFLQQQRAPESQDWLALPAWQGWSIRSFWQDVQKQSLTKVEFQPASPRFDRQVYVLTSRQTASAAELAAAAMAMLPNVTLVGETTAGKMLSQTLFDLDQYAQLFLPIADYFSLNLGRIEGQGVTPDIHTSAENAMADALKLATRH</sequence>
<evidence type="ECO:0000313" key="3">
    <source>
        <dbReference type="EMBL" id="GAA0365755.1"/>
    </source>
</evidence>
<dbReference type="InterPro" id="IPR005151">
    <property type="entry name" value="Tail-specific_protease"/>
</dbReference>
<comment type="caution">
    <text evidence="3">The sequence shown here is derived from an EMBL/GenBank/DDBJ whole genome shotgun (WGS) entry which is preliminary data.</text>
</comment>
<dbReference type="PANTHER" id="PTHR11261">
    <property type="entry name" value="INTERPHOTORECEPTOR RETINOID-BINDING PROTEIN"/>
    <property type="match status" value="1"/>
</dbReference>
<proteinExistence type="predicted"/>